<evidence type="ECO:0000313" key="1">
    <source>
        <dbReference type="EMBL" id="KAK8372664.1"/>
    </source>
</evidence>
<accession>A0AAW0SBJ1</accession>
<sequence>MFGRVRESQDCVEAAESRQCLSYTNAAAAITTATTATTKNSSWMSKQGMLRWSDGDRKRRHWETALGDPPLAGVVHAWRRVKGKPRA</sequence>
<dbReference type="AlphaFoldDB" id="A0AAW0SBJ1"/>
<name>A0AAW0SBJ1_SCYPA</name>
<evidence type="ECO:0000313" key="2">
    <source>
        <dbReference type="Proteomes" id="UP001487740"/>
    </source>
</evidence>
<keyword evidence="2" id="KW-1185">Reference proteome</keyword>
<organism evidence="1 2">
    <name type="scientific">Scylla paramamosain</name>
    <name type="common">Mud crab</name>
    <dbReference type="NCBI Taxonomy" id="85552"/>
    <lineage>
        <taxon>Eukaryota</taxon>
        <taxon>Metazoa</taxon>
        <taxon>Ecdysozoa</taxon>
        <taxon>Arthropoda</taxon>
        <taxon>Crustacea</taxon>
        <taxon>Multicrustacea</taxon>
        <taxon>Malacostraca</taxon>
        <taxon>Eumalacostraca</taxon>
        <taxon>Eucarida</taxon>
        <taxon>Decapoda</taxon>
        <taxon>Pleocyemata</taxon>
        <taxon>Brachyura</taxon>
        <taxon>Eubrachyura</taxon>
        <taxon>Portunoidea</taxon>
        <taxon>Portunidae</taxon>
        <taxon>Portuninae</taxon>
        <taxon>Scylla</taxon>
    </lineage>
</organism>
<proteinExistence type="predicted"/>
<protein>
    <submittedName>
        <fullName evidence="1">Uncharacterized protein</fullName>
    </submittedName>
</protein>
<reference evidence="1 2" key="1">
    <citation type="submission" date="2023-03" db="EMBL/GenBank/DDBJ databases">
        <title>High-quality genome of Scylla paramamosain provides insights in environmental adaptation.</title>
        <authorList>
            <person name="Zhang L."/>
        </authorList>
    </citation>
    <scope>NUCLEOTIDE SEQUENCE [LARGE SCALE GENOMIC DNA]</scope>
    <source>
        <strain evidence="1">LZ_2023a</strain>
        <tissue evidence="1">Muscle</tissue>
    </source>
</reference>
<gene>
    <name evidence="1" type="ORF">O3P69_012535</name>
</gene>
<comment type="caution">
    <text evidence="1">The sequence shown here is derived from an EMBL/GenBank/DDBJ whole genome shotgun (WGS) entry which is preliminary data.</text>
</comment>
<dbReference type="Proteomes" id="UP001487740">
    <property type="component" value="Unassembled WGS sequence"/>
</dbReference>
<dbReference type="EMBL" id="JARAKH010001680">
    <property type="protein sequence ID" value="KAK8372664.1"/>
    <property type="molecule type" value="Genomic_DNA"/>
</dbReference>